<proteinExistence type="inferred from homology"/>
<comment type="similarity">
    <text evidence="3">Belongs to the PHAX family.</text>
</comment>
<evidence type="ECO:0000256" key="5">
    <source>
        <dbReference type="ARBA" id="ARBA00022448"/>
    </source>
</evidence>
<keyword evidence="8" id="KW-0653">Protein transport</keyword>
<comment type="caution">
    <text evidence="12">The sequence shown here is derived from an EMBL/GenBank/DDBJ whole genome shotgun (WGS) entry which is preliminary data.</text>
</comment>
<evidence type="ECO:0000256" key="6">
    <source>
        <dbReference type="ARBA" id="ARBA00022490"/>
    </source>
</evidence>
<reference evidence="12 13" key="1">
    <citation type="journal article" date="2022" name="Front. Cell. Infect. Microbiol.">
        <title>The Genomes of Two Strains of Taenia crassiceps the Animal Model for the Study of Human Cysticercosis.</title>
        <authorList>
            <person name="Bobes R.J."/>
            <person name="Estrada K."/>
            <person name="Rios-Valencia D.G."/>
            <person name="Calderon-Gallegos A."/>
            <person name="de la Torre P."/>
            <person name="Carrero J.C."/>
            <person name="Sanchez-Flores A."/>
            <person name="Laclette J.P."/>
        </authorList>
    </citation>
    <scope>NUCLEOTIDE SEQUENCE [LARGE SCALE GENOMIC DNA]</scope>
    <source>
        <strain evidence="12">WFUcys</strain>
    </source>
</reference>
<dbReference type="Gene3D" id="1.10.10.1440">
    <property type="entry name" value="PHAX RNA-binding domain"/>
    <property type="match status" value="1"/>
</dbReference>
<evidence type="ECO:0000256" key="3">
    <source>
        <dbReference type="ARBA" id="ARBA00006094"/>
    </source>
</evidence>
<evidence type="ECO:0000256" key="7">
    <source>
        <dbReference type="ARBA" id="ARBA00022884"/>
    </source>
</evidence>
<evidence type="ECO:0000256" key="9">
    <source>
        <dbReference type="ARBA" id="ARBA00023242"/>
    </source>
</evidence>
<dbReference type="Pfam" id="PF10258">
    <property type="entry name" value="PHAX_RNA-bd"/>
    <property type="match status" value="1"/>
</dbReference>
<dbReference type="InterPro" id="IPR019385">
    <property type="entry name" value="PHAX_RNA-binding_domain"/>
</dbReference>
<keyword evidence="7" id="KW-0694">RNA-binding</keyword>
<dbReference type="Proteomes" id="UP001651158">
    <property type="component" value="Unassembled WGS sequence"/>
</dbReference>
<organism evidence="12 13">
    <name type="scientific">Taenia crassiceps</name>
    <dbReference type="NCBI Taxonomy" id="6207"/>
    <lineage>
        <taxon>Eukaryota</taxon>
        <taxon>Metazoa</taxon>
        <taxon>Spiralia</taxon>
        <taxon>Lophotrochozoa</taxon>
        <taxon>Platyhelminthes</taxon>
        <taxon>Cestoda</taxon>
        <taxon>Eucestoda</taxon>
        <taxon>Cyclophyllidea</taxon>
        <taxon>Taeniidae</taxon>
        <taxon>Taenia</taxon>
    </lineage>
</organism>
<comment type="subcellular location">
    <subcellularLocation>
        <location evidence="2">Cytoplasm</location>
    </subcellularLocation>
    <subcellularLocation>
        <location evidence="1">Nucleus</location>
    </subcellularLocation>
</comment>
<keyword evidence="6" id="KW-0963">Cytoplasm</keyword>
<evidence type="ECO:0000256" key="10">
    <source>
        <dbReference type="ARBA" id="ARBA00030834"/>
    </source>
</evidence>
<keyword evidence="13" id="KW-1185">Reference proteome</keyword>
<name>A0ABR4Q1W9_9CEST</name>
<keyword evidence="5" id="KW-0813">Transport</keyword>
<evidence type="ECO:0000256" key="4">
    <source>
        <dbReference type="ARBA" id="ARBA00016856"/>
    </source>
</evidence>
<evidence type="ECO:0000256" key="8">
    <source>
        <dbReference type="ARBA" id="ARBA00022927"/>
    </source>
</evidence>
<sequence>MPSRPDSRWVKLSLNQSEPATLNNSRFLNRFDSVNCSRGFSSIVEMKARDISSGEVSSISSDNEELPTKVLCRHSPGRVRPSKGVRNRVWQSVALENTLEKAFKSTTFDSDRLVLVNRGTESYCVDENEIATDSTTSTDQRSPFSRKRRLSERLAPRSYDVTIPRDHYGVTFDSSSDEVASAIVNFLQEDREDLIGRIIKTIGVKRALEFCYLTEDIEKCGGLYTTDGTRRRTPGGVFFLLIRRSDHVSRDEKKIVFKETSKTKLLKKRLRQAQRRRAAAAQARKRPPDYEETVDFKDLPSPNTSFSILTLWARLSQFGAFNEICFCAEQSKQNLFSQ</sequence>
<evidence type="ECO:0000313" key="13">
    <source>
        <dbReference type="Proteomes" id="UP001651158"/>
    </source>
</evidence>
<evidence type="ECO:0000256" key="2">
    <source>
        <dbReference type="ARBA" id="ARBA00004496"/>
    </source>
</evidence>
<gene>
    <name evidence="12" type="ORF">TcWFU_006787</name>
</gene>
<evidence type="ECO:0000256" key="1">
    <source>
        <dbReference type="ARBA" id="ARBA00004123"/>
    </source>
</evidence>
<evidence type="ECO:0000259" key="11">
    <source>
        <dbReference type="Pfam" id="PF10258"/>
    </source>
</evidence>
<accession>A0ABR4Q1W9</accession>
<dbReference type="PANTHER" id="PTHR13135">
    <property type="entry name" value="CYTOSOLIC RESINIFERATOXIN BINDING PROTEIN RBP-26"/>
    <property type="match status" value="1"/>
</dbReference>
<feature type="domain" description="Phosphorylated adapter RNA export protein RNA-binding" evidence="11">
    <location>
        <begin position="179"/>
        <end position="261"/>
    </location>
</feature>
<dbReference type="InterPro" id="IPR039047">
    <property type="entry name" value="PHAX"/>
</dbReference>
<keyword evidence="9" id="KW-0539">Nucleus</keyword>
<dbReference type="InterPro" id="IPR038092">
    <property type="entry name" value="PHAX_RNA-binding_sf"/>
</dbReference>
<dbReference type="EMBL" id="JAKROA010000017">
    <property type="protein sequence ID" value="KAL5103571.1"/>
    <property type="molecule type" value="Genomic_DNA"/>
</dbReference>
<protein>
    <recommendedName>
        <fullName evidence="4">Phosphorylated adapter RNA export protein</fullName>
    </recommendedName>
    <alternativeName>
        <fullName evidence="10">RNA U small nuclear RNA export adapter protein</fullName>
    </alternativeName>
</protein>
<dbReference type="PANTHER" id="PTHR13135:SF0">
    <property type="entry name" value="PHOSPHORYLATED ADAPTER RNA EXPORT PROTEIN"/>
    <property type="match status" value="1"/>
</dbReference>
<evidence type="ECO:0000313" key="12">
    <source>
        <dbReference type="EMBL" id="KAL5103571.1"/>
    </source>
</evidence>